<dbReference type="InterPro" id="IPR000421">
    <property type="entry name" value="FA58C"/>
</dbReference>
<evidence type="ECO:0000313" key="2">
    <source>
        <dbReference type="EMBL" id="AIA86638.1"/>
    </source>
</evidence>
<accession>A0A060BQI6</accession>
<sequence length="168" mass="18522">DERRRARPLSDLGLFLEPAIAGQPEARLNTLARDGWSVQSSYSGGAPPERLFDGDPRTLWHTHDSVEGESGLPQSVTIDLGAPTRFSGFAALPRQDGNQRGLITRWRLESSQDGEHWQVIGEDGFSNVVNNPVRQVVTLEEAQTARYLRFTALEAADGIHATLAEFDL</sequence>
<name>A0A060BQI6_9BACT</name>
<proteinExistence type="predicted"/>
<feature type="non-terminal residue" evidence="2">
    <location>
        <position position="168"/>
    </location>
</feature>
<feature type="domain" description="F5/8 type C" evidence="1">
    <location>
        <begin position="15"/>
        <end position="168"/>
    </location>
</feature>
<dbReference type="Gene3D" id="2.60.120.260">
    <property type="entry name" value="Galactose-binding domain-like"/>
    <property type="match status" value="1"/>
</dbReference>
<organism evidence="2">
    <name type="scientific">uncultured Spirosoma sp</name>
    <dbReference type="NCBI Taxonomy" id="278208"/>
    <lineage>
        <taxon>Bacteria</taxon>
        <taxon>Pseudomonadati</taxon>
        <taxon>Bacteroidota</taxon>
        <taxon>Cytophagia</taxon>
        <taxon>Cytophagales</taxon>
        <taxon>Cytophagaceae</taxon>
        <taxon>Spirosoma</taxon>
        <taxon>environmental samples</taxon>
    </lineage>
</organism>
<dbReference type="InterPro" id="IPR008979">
    <property type="entry name" value="Galactose-bd-like_sf"/>
</dbReference>
<dbReference type="Pfam" id="PF00754">
    <property type="entry name" value="F5_F8_type_C"/>
    <property type="match status" value="1"/>
</dbReference>
<dbReference type="AlphaFoldDB" id="A0A060BQI6"/>
<reference evidence="2" key="1">
    <citation type="journal article" date="2013" name="Environ. Microbiol.">
        <title>Seasonally variable intestinal metagenomes of the red palm weevil (Rhynchophorus ferrugineus).</title>
        <authorList>
            <person name="Jia S."/>
            <person name="Zhang X."/>
            <person name="Zhang G."/>
            <person name="Yin A."/>
            <person name="Zhang S."/>
            <person name="Li F."/>
            <person name="Wang L."/>
            <person name="Zhao D."/>
            <person name="Yun Q."/>
            <person name="Tala"/>
            <person name="Wang J."/>
            <person name="Sun G."/>
            <person name="Baabdullah M."/>
            <person name="Yu X."/>
            <person name="Hu S."/>
            <person name="Al-Mssallem I.S."/>
            <person name="Yu J."/>
        </authorList>
    </citation>
    <scope>NUCLEOTIDE SEQUENCE</scope>
</reference>
<evidence type="ECO:0000259" key="1">
    <source>
        <dbReference type="PROSITE" id="PS50022"/>
    </source>
</evidence>
<protein>
    <submittedName>
        <fullName evidence="2">F5_F8_type_C</fullName>
    </submittedName>
</protein>
<dbReference type="EMBL" id="KF119372">
    <property type="protein sequence ID" value="AIA86638.1"/>
    <property type="molecule type" value="Genomic_DNA"/>
</dbReference>
<dbReference type="SUPFAM" id="SSF49785">
    <property type="entry name" value="Galactose-binding domain-like"/>
    <property type="match status" value="1"/>
</dbReference>
<dbReference type="PROSITE" id="PS50022">
    <property type="entry name" value="FA58C_3"/>
    <property type="match status" value="1"/>
</dbReference>
<feature type="non-terminal residue" evidence="2">
    <location>
        <position position="1"/>
    </location>
</feature>